<dbReference type="GO" id="GO:0003676">
    <property type="term" value="F:nucleic acid binding"/>
    <property type="evidence" value="ECO:0007669"/>
    <property type="project" value="InterPro"/>
</dbReference>
<dbReference type="Gene3D" id="3.40.50.150">
    <property type="entry name" value="Vaccinia Virus protein VP39"/>
    <property type="match status" value="1"/>
</dbReference>
<accession>D5RPQ0</accession>
<evidence type="ECO:0000256" key="1">
    <source>
        <dbReference type="ARBA" id="ARBA00011900"/>
    </source>
</evidence>
<gene>
    <name evidence="7" type="ORF">HMPREF0731_3062</name>
</gene>
<dbReference type="HOGENOM" id="CLU_005685_0_0_5"/>
<dbReference type="InterPro" id="IPR011639">
    <property type="entry name" value="MethylTrfase_TaqI-like_dom"/>
</dbReference>
<dbReference type="PRINTS" id="PR00507">
    <property type="entry name" value="N12N6MTFRASE"/>
</dbReference>
<reference evidence="7 8" key="1">
    <citation type="submission" date="2010-04" db="EMBL/GenBank/DDBJ databases">
        <authorList>
            <person name="Qin X."/>
            <person name="Bachman B."/>
            <person name="Battles P."/>
            <person name="Bell A."/>
            <person name="Bess C."/>
            <person name="Bickham C."/>
            <person name="Chaboub L."/>
            <person name="Chen D."/>
            <person name="Coyle M."/>
            <person name="Deiros D.R."/>
            <person name="Dinh H."/>
            <person name="Forbes L."/>
            <person name="Fowler G."/>
            <person name="Francisco L."/>
            <person name="Fu Q."/>
            <person name="Gubbala S."/>
            <person name="Hale W."/>
            <person name="Han Y."/>
            <person name="Hemphill L."/>
            <person name="Highlander S.K."/>
            <person name="Hirani K."/>
            <person name="Hogues M."/>
            <person name="Jackson L."/>
            <person name="Jakkamsetti A."/>
            <person name="Javaid M."/>
            <person name="Jiang H."/>
            <person name="Korchina V."/>
            <person name="Kovar C."/>
            <person name="Lara F."/>
            <person name="Lee S."/>
            <person name="Mata R."/>
            <person name="Mathew T."/>
            <person name="Moen C."/>
            <person name="Morales K."/>
            <person name="Munidasa M."/>
            <person name="Nazareth L."/>
            <person name="Ngo R."/>
            <person name="Nguyen L."/>
            <person name="Okwuonu G."/>
            <person name="Ongeri F."/>
            <person name="Patil S."/>
            <person name="Petrosino J."/>
            <person name="Pham C."/>
            <person name="Pham P."/>
            <person name="Pu L.-L."/>
            <person name="Puazo M."/>
            <person name="Raj R."/>
            <person name="Reid J."/>
            <person name="Rouhana J."/>
            <person name="Saada N."/>
            <person name="Shang Y."/>
            <person name="Simmons D."/>
            <person name="Thornton R."/>
            <person name="Warren J."/>
            <person name="Weissenberger G."/>
            <person name="Zhang J."/>
            <person name="Zhang L."/>
            <person name="Zhou C."/>
            <person name="Zhu D."/>
            <person name="Muzny D."/>
            <person name="Worley K."/>
            <person name="Gibbs R."/>
        </authorList>
    </citation>
    <scope>NUCLEOTIDE SEQUENCE [LARGE SCALE GENOMIC DNA]</scope>
    <source>
        <strain evidence="7 8">ATCC 49957</strain>
    </source>
</reference>
<dbReference type="EMBL" id="ADVL01000639">
    <property type="protein sequence ID" value="EFH10721.1"/>
    <property type="molecule type" value="Genomic_DNA"/>
</dbReference>
<evidence type="ECO:0000256" key="2">
    <source>
        <dbReference type="ARBA" id="ARBA00022603"/>
    </source>
</evidence>
<dbReference type="PANTHER" id="PTHR33841:SF1">
    <property type="entry name" value="DNA METHYLTRANSFERASE A"/>
    <property type="match status" value="1"/>
</dbReference>
<evidence type="ECO:0000259" key="6">
    <source>
        <dbReference type="Pfam" id="PF07669"/>
    </source>
</evidence>
<keyword evidence="3" id="KW-0808">Transferase</keyword>
<sequence>MMNFLDDYVPRRVTLALPEGLTLRGLHLGQGNLGLEVLVLDAATEPKVTALRQVWKDRLGGRAAPLLAIALRGDTAVICGPAGDDPPIRRIEAKQAERLCIRALGEPDRNAALRFLHDALPSLETELPGIRNEGLLADHILRHPDRDPRLNLTGAQAKAAPVLGAAGMDLLRRLGFGIEKADGVTSLLRTGSRDRAVAVLLDAGETPEGAAPRFQNLSPVSWALAMADQRNLPWVVVVQGDRVRLYPVELGVGVGRRGRTETWIELRTGLMRQDQAALLWLIFSVDALKPNGTLEELLDSSKRFASDLAVRLRERIYDRVIPGLATGIAKARGLKSFTADELRLTYAMALTVLFRLLFIAYAEDRDLLPFTTNEAYRHRALKTKALELAAKTAAPGPGTHLWQEVTRLFDAVREGDAALGVPAYGGGLFETDAAISKAGAALARITLPDTVFEPVLRGLLLDEGRDLGSPGAGPVDFRSLRVREFGTIYEGLLESELAVADTDLALKKQGKDFVYVPAKARDTVEVAKGAIYLHNRSGARKSSGSYFTPNFAVDHLLDTALERALEAHTKRLATLDDTEAAEAFFDIRVADIAMGSGHFLVAAVDRVERALSAILADHKRKLPGVMAELATLRAAAETELKKLGLEGVHQIEDGQLLRRLIARRCIYGVDLNPLAVELARLSIWIHTFVPGLPLSLLDHRLVTGNALVGMATLRDAKAGLTALAGVGLAVEPADMLKAAAPHLVRLARISDATPQDISEARRAYVAARDAVAAAVSLFDAATAVSAGHSQFRLAANEEIAKCAKAGRPPDLRGTRVYAQICEAVAAVKPLHLPAAFPEVFLRPQAGFDVIIGNPPWEKLRVEKHEFWARHFPGLRGIKDTDERDAFIRKMEKARPDLVAIEEEERAESEALRDAVRALPGMNTGHPDLFRAFMARFAQVLAPEGGRYGVVLPGDAFKIKGNRPVREDLDQRARHVDVQMLTNRGEWVFKDVHPQKPIALVAVSLGKQAEGGCRYTLRPEHHREAQFKARRLGDMAERTSKWLKSYSEGLVQPTLPTADAAKSVAVIETMLKAPAISEHPRLKVRRVYADVETTRDKGIYGASPTVRDAWPVYGGAGFDIWTPDTGSYYAWTTRKQALDVAQRKRANSPRTSPYGAMPRAWRDDAKTHPCLQPRVAFRNITNRTNLRTLVVSLIPGQALTVETAPWLLWLDVAHPKSHEAFALGVMSSISADWWMRRFVEGHVDEEAFESLRVPDADPSKGLGARVVALAGRLACPDDRFADWAKAVGVKHGPLKPDEKQAMIEELDAVVARLYGLSTDQLTHIFDTFHEWTTDAEWAAWNARRDRTVAILRGLA</sequence>
<dbReference type="GO" id="GO:0032259">
    <property type="term" value="P:methylation"/>
    <property type="evidence" value="ECO:0007669"/>
    <property type="project" value="UniProtKB-KW"/>
</dbReference>
<evidence type="ECO:0000256" key="4">
    <source>
        <dbReference type="ARBA" id="ARBA00022691"/>
    </source>
</evidence>
<evidence type="ECO:0000256" key="3">
    <source>
        <dbReference type="ARBA" id="ARBA00022679"/>
    </source>
</evidence>
<keyword evidence="4" id="KW-0949">S-adenosyl-L-methionine</keyword>
<protein>
    <recommendedName>
        <fullName evidence="1">site-specific DNA-methyltransferase (adenine-specific)</fullName>
        <ecNumber evidence="1">2.1.1.72</ecNumber>
    </recommendedName>
</protein>
<dbReference type="Proteomes" id="UP000005324">
    <property type="component" value="Unassembled WGS sequence"/>
</dbReference>
<dbReference type="Pfam" id="PF07669">
    <property type="entry name" value="Eco57I"/>
    <property type="match status" value="1"/>
</dbReference>
<dbReference type="EC" id="2.1.1.72" evidence="1"/>
<organism evidence="7 8">
    <name type="scientific">Pseudoroseomonas cervicalis ATCC 49957</name>
    <dbReference type="NCBI Taxonomy" id="525371"/>
    <lineage>
        <taxon>Bacteria</taxon>
        <taxon>Pseudomonadati</taxon>
        <taxon>Pseudomonadota</taxon>
        <taxon>Alphaproteobacteria</taxon>
        <taxon>Acetobacterales</taxon>
        <taxon>Roseomonadaceae</taxon>
        <taxon>Roseomonas</taxon>
    </lineage>
</organism>
<evidence type="ECO:0000313" key="8">
    <source>
        <dbReference type="Proteomes" id="UP000005324"/>
    </source>
</evidence>
<comment type="catalytic activity">
    <reaction evidence="5">
        <text>a 2'-deoxyadenosine in DNA + S-adenosyl-L-methionine = an N(6)-methyl-2'-deoxyadenosine in DNA + S-adenosyl-L-homocysteine + H(+)</text>
        <dbReference type="Rhea" id="RHEA:15197"/>
        <dbReference type="Rhea" id="RHEA-COMP:12418"/>
        <dbReference type="Rhea" id="RHEA-COMP:12419"/>
        <dbReference type="ChEBI" id="CHEBI:15378"/>
        <dbReference type="ChEBI" id="CHEBI:57856"/>
        <dbReference type="ChEBI" id="CHEBI:59789"/>
        <dbReference type="ChEBI" id="CHEBI:90615"/>
        <dbReference type="ChEBI" id="CHEBI:90616"/>
        <dbReference type="EC" id="2.1.1.72"/>
    </reaction>
</comment>
<dbReference type="InterPro" id="IPR029063">
    <property type="entry name" value="SAM-dependent_MTases_sf"/>
</dbReference>
<keyword evidence="8" id="KW-1185">Reference proteome</keyword>
<dbReference type="RefSeq" id="WP_007002092.1">
    <property type="nucleotide sequence ID" value="NZ_GG770777.1"/>
</dbReference>
<name>D5RPQ0_9PROT</name>
<dbReference type="SUPFAM" id="SSF53335">
    <property type="entry name" value="S-adenosyl-L-methionine-dependent methyltransferases"/>
    <property type="match status" value="1"/>
</dbReference>
<dbReference type="PANTHER" id="PTHR33841">
    <property type="entry name" value="DNA METHYLTRANSFERASE YEEA-RELATED"/>
    <property type="match status" value="1"/>
</dbReference>
<keyword evidence="2" id="KW-0489">Methyltransferase</keyword>
<evidence type="ECO:0000256" key="5">
    <source>
        <dbReference type="ARBA" id="ARBA00047942"/>
    </source>
</evidence>
<proteinExistence type="predicted"/>
<dbReference type="GO" id="GO:0006304">
    <property type="term" value="P:DNA modification"/>
    <property type="evidence" value="ECO:0007669"/>
    <property type="project" value="InterPro"/>
</dbReference>
<dbReference type="PROSITE" id="PS00092">
    <property type="entry name" value="N6_MTASE"/>
    <property type="match status" value="1"/>
</dbReference>
<feature type="domain" description="Type II methyltransferase M.TaqI-like" evidence="6">
    <location>
        <begin position="665"/>
        <end position="864"/>
    </location>
</feature>
<comment type="caution">
    <text evidence="7">The sequence shown here is derived from an EMBL/GenBank/DDBJ whole genome shotgun (WGS) entry which is preliminary data.</text>
</comment>
<dbReference type="GO" id="GO:0009007">
    <property type="term" value="F:site-specific DNA-methyltransferase (adenine-specific) activity"/>
    <property type="evidence" value="ECO:0007669"/>
    <property type="project" value="UniProtKB-EC"/>
</dbReference>
<evidence type="ECO:0000313" key="7">
    <source>
        <dbReference type="EMBL" id="EFH10721.1"/>
    </source>
</evidence>
<dbReference type="InterPro" id="IPR002052">
    <property type="entry name" value="DNA_methylase_N6_adenine_CS"/>
</dbReference>
<dbReference type="InterPro" id="IPR050953">
    <property type="entry name" value="N4_N6_ade-DNA_methylase"/>
</dbReference>